<keyword evidence="2" id="KW-1185">Reference proteome</keyword>
<organism evidence="2 3">
    <name type="scientific">Plectus sambesii</name>
    <dbReference type="NCBI Taxonomy" id="2011161"/>
    <lineage>
        <taxon>Eukaryota</taxon>
        <taxon>Metazoa</taxon>
        <taxon>Ecdysozoa</taxon>
        <taxon>Nematoda</taxon>
        <taxon>Chromadorea</taxon>
        <taxon>Plectida</taxon>
        <taxon>Plectina</taxon>
        <taxon>Plectoidea</taxon>
        <taxon>Plectidae</taxon>
        <taxon>Plectus</taxon>
    </lineage>
</organism>
<feature type="compositionally biased region" description="Basic and acidic residues" evidence="1">
    <location>
        <begin position="15"/>
        <end position="24"/>
    </location>
</feature>
<reference evidence="3" key="1">
    <citation type="submission" date="2022-11" db="UniProtKB">
        <authorList>
            <consortium name="WormBaseParasite"/>
        </authorList>
    </citation>
    <scope>IDENTIFICATION</scope>
</reference>
<proteinExistence type="predicted"/>
<evidence type="ECO:0000313" key="2">
    <source>
        <dbReference type="Proteomes" id="UP000887566"/>
    </source>
</evidence>
<name>A0A914XID1_9BILA</name>
<accession>A0A914XID1</accession>
<dbReference type="AlphaFoldDB" id="A0A914XID1"/>
<dbReference type="Proteomes" id="UP000887566">
    <property type="component" value="Unplaced"/>
</dbReference>
<sequence>MDGVARWNEEAASSRPREMSRPHSVEAPTCAWRQSTTFAERAVVVLILARGGGFTTRVGSRAPDLAGSTARATQSRSCCPKRSAEVERRWFSSVPATAKHHVRRRGTIVSVLFTAI</sequence>
<protein>
    <submittedName>
        <fullName evidence="3">Uncharacterized protein</fullName>
    </submittedName>
</protein>
<evidence type="ECO:0000256" key="1">
    <source>
        <dbReference type="SAM" id="MobiDB-lite"/>
    </source>
</evidence>
<feature type="region of interest" description="Disordered" evidence="1">
    <location>
        <begin position="1"/>
        <end position="25"/>
    </location>
</feature>
<dbReference type="WBParaSite" id="PSAMB.scaffold849size40297.g9149.t1">
    <property type="protein sequence ID" value="PSAMB.scaffold849size40297.g9149.t1"/>
    <property type="gene ID" value="PSAMB.scaffold849size40297.g9149"/>
</dbReference>
<evidence type="ECO:0000313" key="3">
    <source>
        <dbReference type="WBParaSite" id="PSAMB.scaffold849size40297.g9149.t1"/>
    </source>
</evidence>